<reference evidence="9 10" key="1">
    <citation type="submission" date="2015-09" db="EMBL/GenBank/DDBJ databases">
        <title>Draft genome sequence of Kouleothrix aurantiaca JCM 19913.</title>
        <authorList>
            <person name="Hemp J."/>
        </authorList>
    </citation>
    <scope>NUCLEOTIDE SEQUENCE [LARGE SCALE GENOMIC DNA]</scope>
    <source>
        <strain evidence="9 10">COM-B</strain>
    </source>
</reference>
<protein>
    <submittedName>
        <fullName evidence="9">Uncharacterized protein</fullName>
    </submittedName>
</protein>
<evidence type="ECO:0000313" key="9">
    <source>
        <dbReference type="EMBL" id="KPV48413.1"/>
    </source>
</evidence>
<dbReference type="EMBL" id="LJCR01002675">
    <property type="protein sequence ID" value="KPV48413.1"/>
    <property type="molecule type" value="Genomic_DNA"/>
</dbReference>
<accession>A0A0N8PQY4</accession>
<evidence type="ECO:0000256" key="1">
    <source>
        <dbReference type="ARBA" id="ARBA00004323"/>
    </source>
</evidence>
<evidence type="ECO:0000256" key="6">
    <source>
        <dbReference type="ARBA" id="ARBA00023034"/>
    </source>
</evidence>
<feature type="non-terminal residue" evidence="9">
    <location>
        <position position="1"/>
    </location>
</feature>
<organism evidence="9 10">
    <name type="scientific">Kouleothrix aurantiaca</name>
    <dbReference type="NCBI Taxonomy" id="186479"/>
    <lineage>
        <taxon>Bacteria</taxon>
        <taxon>Bacillati</taxon>
        <taxon>Chloroflexota</taxon>
        <taxon>Chloroflexia</taxon>
        <taxon>Chloroflexales</taxon>
        <taxon>Roseiflexineae</taxon>
        <taxon>Roseiflexaceae</taxon>
        <taxon>Kouleothrix</taxon>
    </lineage>
</organism>
<keyword evidence="10" id="KW-1185">Reference proteome</keyword>
<dbReference type="Proteomes" id="UP000050509">
    <property type="component" value="Unassembled WGS sequence"/>
</dbReference>
<proteinExistence type="predicted"/>
<dbReference type="PANTHER" id="PTHR13572:SF4">
    <property type="entry name" value="RE57134P"/>
    <property type="match status" value="1"/>
</dbReference>
<keyword evidence="6" id="KW-0333">Golgi apparatus</keyword>
<keyword evidence="5" id="KW-1133">Transmembrane helix</keyword>
<evidence type="ECO:0000256" key="7">
    <source>
        <dbReference type="ARBA" id="ARBA00023136"/>
    </source>
</evidence>
<dbReference type="GO" id="GO:0004559">
    <property type="term" value="F:alpha-mannosidase activity"/>
    <property type="evidence" value="ECO:0007669"/>
    <property type="project" value="TreeGrafter"/>
</dbReference>
<dbReference type="PANTHER" id="PTHR13572">
    <property type="entry name" value="ENDO-ALPHA-1,2-MANNOSIDASE"/>
    <property type="match status" value="1"/>
</dbReference>
<dbReference type="Pfam" id="PF16317">
    <property type="entry name" value="Glyco_hydro_99"/>
    <property type="match status" value="1"/>
</dbReference>
<feature type="region of interest" description="Disordered" evidence="8">
    <location>
        <begin position="169"/>
        <end position="189"/>
    </location>
</feature>
<feature type="non-terminal residue" evidence="9">
    <location>
        <position position="299"/>
    </location>
</feature>
<keyword evidence="3" id="KW-0378">Hydrolase</keyword>
<comment type="subcellular location">
    <subcellularLocation>
        <location evidence="1">Golgi apparatus membrane</location>
        <topology evidence="1">Single-pass type II membrane protein</topology>
    </subcellularLocation>
</comment>
<name>A0A0N8PQY4_9CHLR</name>
<dbReference type="InterPro" id="IPR026071">
    <property type="entry name" value="Glyco_Hydrolase_99"/>
</dbReference>
<evidence type="ECO:0000256" key="2">
    <source>
        <dbReference type="ARBA" id="ARBA00022692"/>
    </source>
</evidence>
<dbReference type="Gene3D" id="3.20.20.80">
    <property type="entry name" value="Glycosidases"/>
    <property type="match status" value="1"/>
</dbReference>
<keyword evidence="7" id="KW-0472">Membrane</keyword>
<keyword evidence="2" id="KW-0812">Transmembrane</keyword>
<sequence length="299" mass="33425">AYFRFNGKPSVYWFNPPSPGGVDAWQQVRARADANHDQFWFGGTDNFSYLDVYDALYYFDITWERAPGAAMASYAGRLANYNKAHPGANKPFIGTVMPGYDDLKVRGGHQRDRANGDYYRGTWQTVIDRNAEGVILTSFNEFYEGSHIEPSANYGDLYLRLTKELSDRYHSAPAQPPAPAPQNPVAGPCQNFPETGFQVCGRILEYWKQNGGLPVFGFPIGPQAAEQVEGTTVQSQQFERNRLELHPENARPYDVLLGRLGAASLEKQGRNWQTFGKADPGAAHYFAETGHAIAPQFWA</sequence>
<evidence type="ECO:0000256" key="3">
    <source>
        <dbReference type="ARBA" id="ARBA00022801"/>
    </source>
</evidence>
<evidence type="ECO:0000313" key="10">
    <source>
        <dbReference type="Proteomes" id="UP000050509"/>
    </source>
</evidence>
<evidence type="ECO:0000256" key="4">
    <source>
        <dbReference type="ARBA" id="ARBA00022968"/>
    </source>
</evidence>
<evidence type="ECO:0000256" key="5">
    <source>
        <dbReference type="ARBA" id="ARBA00022989"/>
    </source>
</evidence>
<keyword evidence="4" id="KW-0735">Signal-anchor</keyword>
<evidence type="ECO:0000256" key="8">
    <source>
        <dbReference type="SAM" id="MobiDB-lite"/>
    </source>
</evidence>
<comment type="caution">
    <text evidence="9">The sequence shown here is derived from an EMBL/GenBank/DDBJ whole genome shotgun (WGS) entry which is preliminary data.</text>
</comment>
<gene>
    <name evidence="9" type="ORF">SE17_38215</name>
</gene>
<dbReference type="AlphaFoldDB" id="A0A0N8PQY4"/>